<keyword evidence="5 8" id="KW-1133">Transmembrane helix</keyword>
<evidence type="ECO:0000256" key="5">
    <source>
        <dbReference type="ARBA" id="ARBA00022989"/>
    </source>
</evidence>
<dbReference type="PROSITE" id="PS50939">
    <property type="entry name" value="CYTOCHROME_B561"/>
    <property type="match status" value="1"/>
</dbReference>
<dbReference type="SUPFAM" id="SSF49344">
    <property type="entry name" value="CBD9-like"/>
    <property type="match status" value="1"/>
</dbReference>
<feature type="transmembrane region" description="Helical" evidence="8">
    <location>
        <begin position="366"/>
        <end position="387"/>
    </location>
</feature>
<evidence type="ECO:0000256" key="4">
    <source>
        <dbReference type="ARBA" id="ARBA00022982"/>
    </source>
</evidence>
<evidence type="ECO:0000256" key="7">
    <source>
        <dbReference type="SAM" id="MobiDB-lite"/>
    </source>
</evidence>
<evidence type="ECO:0000313" key="10">
    <source>
        <dbReference type="EMBL" id="KAG9231309.1"/>
    </source>
</evidence>
<dbReference type="SMART" id="SM00665">
    <property type="entry name" value="B561"/>
    <property type="match status" value="1"/>
</dbReference>
<dbReference type="Gene3D" id="1.20.120.1770">
    <property type="match status" value="1"/>
</dbReference>
<dbReference type="CDD" id="cd09630">
    <property type="entry name" value="CDH_like_cytochrome"/>
    <property type="match status" value="1"/>
</dbReference>
<feature type="compositionally biased region" description="Low complexity" evidence="7">
    <location>
        <begin position="212"/>
        <end position="225"/>
    </location>
</feature>
<comment type="subcellular location">
    <subcellularLocation>
        <location evidence="1">Membrane</location>
    </subcellularLocation>
</comment>
<organism evidence="10 11">
    <name type="scientific">Amylocarpus encephaloides</name>
    <dbReference type="NCBI Taxonomy" id="45428"/>
    <lineage>
        <taxon>Eukaryota</taxon>
        <taxon>Fungi</taxon>
        <taxon>Dikarya</taxon>
        <taxon>Ascomycota</taxon>
        <taxon>Pezizomycotina</taxon>
        <taxon>Leotiomycetes</taxon>
        <taxon>Helotiales</taxon>
        <taxon>Helotiales incertae sedis</taxon>
        <taxon>Amylocarpus</taxon>
    </lineage>
</organism>
<reference evidence="10" key="1">
    <citation type="journal article" date="2021" name="IMA Fungus">
        <title>Genomic characterization of three marine fungi, including Emericellopsis atlantica sp. nov. with signatures of a generalist lifestyle and marine biomass degradation.</title>
        <authorList>
            <person name="Hagestad O.C."/>
            <person name="Hou L."/>
            <person name="Andersen J.H."/>
            <person name="Hansen E.H."/>
            <person name="Altermark B."/>
            <person name="Li C."/>
            <person name="Kuhnert E."/>
            <person name="Cox R.J."/>
            <person name="Crous P.W."/>
            <person name="Spatafora J.W."/>
            <person name="Lail K."/>
            <person name="Amirebrahimi M."/>
            <person name="Lipzen A."/>
            <person name="Pangilinan J."/>
            <person name="Andreopoulos W."/>
            <person name="Hayes R.D."/>
            <person name="Ng V."/>
            <person name="Grigoriev I.V."/>
            <person name="Jackson S.A."/>
            <person name="Sutton T.D.S."/>
            <person name="Dobson A.D.W."/>
            <person name="Rama T."/>
        </authorList>
    </citation>
    <scope>NUCLEOTIDE SEQUENCE</scope>
    <source>
        <strain evidence="10">TRa018bII</strain>
    </source>
</reference>
<dbReference type="PANTHER" id="PTHR47797">
    <property type="entry name" value="DEHYDROGENASE, PUTATIVE (AFU_ORTHOLOGUE AFUA_8G05805)-RELATED"/>
    <property type="match status" value="1"/>
</dbReference>
<evidence type="ECO:0000256" key="6">
    <source>
        <dbReference type="ARBA" id="ARBA00023136"/>
    </source>
</evidence>
<dbReference type="SMART" id="SM00664">
    <property type="entry name" value="DoH"/>
    <property type="match status" value="1"/>
</dbReference>
<feature type="transmembrane region" description="Helical" evidence="8">
    <location>
        <begin position="340"/>
        <end position="360"/>
    </location>
</feature>
<feature type="transmembrane region" description="Helical" evidence="8">
    <location>
        <begin position="270"/>
        <end position="289"/>
    </location>
</feature>
<keyword evidence="4" id="KW-0249">Electron transport</keyword>
<protein>
    <submittedName>
        <fullName evidence="10">Integral membrane protein-like protein</fullName>
    </submittedName>
</protein>
<evidence type="ECO:0000259" key="9">
    <source>
        <dbReference type="PROSITE" id="PS50939"/>
    </source>
</evidence>
<dbReference type="AlphaFoldDB" id="A0A9P7YCT8"/>
<feature type="region of interest" description="Disordered" evidence="7">
    <location>
        <begin position="199"/>
        <end position="225"/>
    </location>
</feature>
<dbReference type="Pfam" id="PF16010">
    <property type="entry name" value="CDH-cyt"/>
    <property type="match status" value="1"/>
</dbReference>
<name>A0A9P7YCT8_9HELO</name>
<dbReference type="Gene3D" id="2.60.40.1210">
    <property type="entry name" value="Cellobiose dehydrogenase, cytochrome domain"/>
    <property type="match status" value="1"/>
</dbReference>
<evidence type="ECO:0000313" key="11">
    <source>
        <dbReference type="Proteomes" id="UP000824998"/>
    </source>
</evidence>
<gene>
    <name evidence="10" type="ORF">BJ875DRAFT_429998</name>
</gene>
<keyword evidence="11" id="KW-1185">Reference proteome</keyword>
<dbReference type="GO" id="GO:0016020">
    <property type="term" value="C:membrane"/>
    <property type="evidence" value="ECO:0007669"/>
    <property type="project" value="UniProtKB-SubCell"/>
</dbReference>
<dbReference type="Proteomes" id="UP000824998">
    <property type="component" value="Unassembled WGS sequence"/>
</dbReference>
<evidence type="ECO:0000256" key="8">
    <source>
        <dbReference type="SAM" id="Phobius"/>
    </source>
</evidence>
<dbReference type="Pfam" id="PF03188">
    <property type="entry name" value="Cytochrom_B561"/>
    <property type="match status" value="1"/>
</dbReference>
<dbReference type="EMBL" id="MU251611">
    <property type="protein sequence ID" value="KAG9231309.1"/>
    <property type="molecule type" value="Genomic_DNA"/>
</dbReference>
<evidence type="ECO:0000256" key="2">
    <source>
        <dbReference type="ARBA" id="ARBA00022448"/>
    </source>
</evidence>
<evidence type="ECO:0000256" key="3">
    <source>
        <dbReference type="ARBA" id="ARBA00022692"/>
    </source>
</evidence>
<feature type="transmembrane region" description="Helical" evidence="8">
    <location>
        <begin position="301"/>
        <end position="320"/>
    </location>
</feature>
<sequence length="409" mass="42548">MKIFASILPVVAATSAPVATSLATFAAGSNNAISYNVGVPPGSTISQSVKGGLYFSMSAPESYNWVGLGTGSAMRNSMIFLMYADGTGNVTISGRAGGRGHVQPILDEELMKGVTLLAGSGIVGGRMVANVHCTTCQLASDATSTTSPWIAAWNEGPAINSKSPSYSIDRHGDSAISIFNFDLSKAALTSDANPFLTSSSSGGAAIDPSPNSGSSSSGSSSGSSSVISVADPHKLKRPHGIVMGIAVTILFPTGAMFVRLRGHPWIHAGIQLASLICMIAGLGLGVKLAQSTDLLFTNTHSVLGVAVVALFLVQPLLGLVHHHMYKRTGGRTIFSHLHIWYGRSLMLLAVINGGLGLDLATDNRPITIAYSVVAGVFGLAYIAVTILKRKGNSLRHEEKREPALRQGSY</sequence>
<feature type="transmembrane region" description="Helical" evidence="8">
    <location>
        <begin position="240"/>
        <end position="258"/>
    </location>
</feature>
<dbReference type="InterPro" id="IPR015920">
    <property type="entry name" value="Cellobiose_DH-like_cyt"/>
</dbReference>
<keyword evidence="3 8" id="KW-0812">Transmembrane</keyword>
<dbReference type="OrthoDB" id="19261at2759"/>
<dbReference type="CDD" id="cd08760">
    <property type="entry name" value="Cyt_b561_FRRS1_like"/>
    <property type="match status" value="1"/>
</dbReference>
<comment type="caution">
    <text evidence="10">The sequence shown here is derived from an EMBL/GenBank/DDBJ whole genome shotgun (WGS) entry which is preliminary data.</text>
</comment>
<dbReference type="PANTHER" id="PTHR47797:SF1">
    <property type="entry name" value="CYTOCHROME B561 DOMAIN-CONTAINING PROTEIN-RELATED"/>
    <property type="match status" value="1"/>
</dbReference>
<proteinExistence type="predicted"/>
<accession>A0A9P7YCT8</accession>
<keyword evidence="2" id="KW-0813">Transport</keyword>
<keyword evidence="6 8" id="KW-0472">Membrane</keyword>
<feature type="domain" description="Cytochrome b561" evidence="9">
    <location>
        <begin position="196"/>
        <end position="393"/>
    </location>
</feature>
<dbReference type="InterPro" id="IPR005018">
    <property type="entry name" value="DOMON_domain"/>
</dbReference>
<evidence type="ECO:0000256" key="1">
    <source>
        <dbReference type="ARBA" id="ARBA00004370"/>
    </source>
</evidence>
<dbReference type="InterPro" id="IPR006593">
    <property type="entry name" value="Cyt_b561/ferric_Rdtase_TM"/>
</dbReference>